<dbReference type="Pfam" id="PF00023">
    <property type="entry name" value="Ank"/>
    <property type="match status" value="1"/>
</dbReference>
<dbReference type="PROSITE" id="PS50088">
    <property type="entry name" value="ANK_REPEAT"/>
    <property type="match status" value="4"/>
</dbReference>
<feature type="repeat" description="ANK" evidence="3">
    <location>
        <begin position="160"/>
        <end position="199"/>
    </location>
</feature>
<dbReference type="Pfam" id="PF12796">
    <property type="entry name" value="Ank_2"/>
    <property type="match status" value="3"/>
</dbReference>
<dbReference type="SUPFAM" id="SSF48403">
    <property type="entry name" value="Ankyrin repeat"/>
    <property type="match status" value="2"/>
</dbReference>
<dbReference type="KEGG" id="osn:115222198"/>
<dbReference type="InterPro" id="IPR051165">
    <property type="entry name" value="Multifunctional_ANK_Repeat"/>
</dbReference>
<dbReference type="SMART" id="SM00248">
    <property type="entry name" value="ANK"/>
    <property type="match status" value="9"/>
</dbReference>
<dbReference type="PROSITE" id="PS50297">
    <property type="entry name" value="ANK_REP_REGION"/>
    <property type="match status" value="2"/>
</dbReference>
<evidence type="ECO:0000256" key="3">
    <source>
        <dbReference type="PROSITE-ProRule" id="PRU00023"/>
    </source>
</evidence>
<accession>A0A6P7TAZ2</accession>
<dbReference type="Proteomes" id="UP000515154">
    <property type="component" value="Linkage group LG19"/>
</dbReference>
<keyword evidence="2 3" id="KW-0040">ANK repeat</keyword>
<dbReference type="InterPro" id="IPR002110">
    <property type="entry name" value="Ankyrin_rpt"/>
</dbReference>
<dbReference type="PANTHER" id="PTHR24123">
    <property type="entry name" value="ANKYRIN REPEAT-CONTAINING"/>
    <property type="match status" value="1"/>
</dbReference>
<evidence type="ECO:0000256" key="1">
    <source>
        <dbReference type="ARBA" id="ARBA00022737"/>
    </source>
</evidence>
<proteinExistence type="predicted"/>
<dbReference type="PANTHER" id="PTHR24123:SF33">
    <property type="entry name" value="PROTEIN HOS4"/>
    <property type="match status" value="1"/>
</dbReference>
<dbReference type="AlphaFoldDB" id="A0A6P7TAZ2"/>
<feature type="repeat" description="ANK" evidence="3">
    <location>
        <begin position="60"/>
        <end position="92"/>
    </location>
</feature>
<evidence type="ECO:0000256" key="2">
    <source>
        <dbReference type="ARBA" id="ARBA00023043"/>
    </source>
</evidence>
<protein>
    <submittedName>
        <fullName evidence="5">Ankyrin repeat and KH domain-containing protein 1 isoform X1</fullName>
    </submittedName>
</protein>
<gene>
    <name evidence="5" type="primary">LOC115222198</name>
</gene>
<name>A0A6P7TAZ2_9MOLL</name>
<reference evidence="5" key="1">
    <citation type="submission" date="2025-08" db="UniProtKB">
        <authorList>
            <consortium name="RefSeq"/>
        </authorList>
    </citation>
    <scope>IDENTIFICATION</scope>
</reference>
<dbReference type="RefSeq" id="XP_029648208.1">
    <property type="nucleotide sequence ID" value="XM_029792348.2"/>
</dbReference>
<dbReference type="PRINTS" id="PR01415">
    <property type="entry name" value="ANKYRIN"/>
</dbReference>
<dbReference type="InterPro" id="IPR036770">
    <property type="entry name" value="Ankyrin_rpt-contain_sf"/>
</dbReference>
<evidence type="ECO:0000313" key="4">
    <source>
        <dbReference type="Proteomes" id="UP000515154"/>
    </source>
</evidence>
<feature type="repeat" description="ANK" evidence="3">
    <location>
        <begin position="127"/>
        <end position="159"/>
    </location>
</feature>
<keyword evidence="1" id="KW-0677">Repeat</keyword>
<dbReference type="Gene3D" id="1.25.40.20">
    <property type="entry name" value="Ankyrin repeat-containing domain"/>
    <property type="match status" value="3"/>
</dbReference>
<organism evidence="4 5">
    <name type="scientific">Octopus sinensis</name>
    <name type="common">East Asian common octopus</name>
    <dbReference type="NCBI Taxonomy" id="2607531"/>
    <lineage>
        <taxon>Eukaryota</taxon>
        <taxon>Metazoa</taxon>
        <taxon>Spiralia</taxon>
        <taxon>Lophotrochozoa</taxon>
        <taxon>Mollusca</taxon>
        <taxon>Cephalopoda</taxon>
        <taxon>Coleoidea</taxon>
        <taxon>Octopodiformes</taxon>
        <taxon>Octopoda</taxon>
        <taxon>Incirrata</taxon>
        <taxon>Octopodidae</taxon>
        <taxon>Octopus</taxon>
    </lineage>
</organism>
<feature type="repeat" description="ANK" evidence="3">
    <location>
        <begin position="201"/>
        <end position="233"/>
    </location>
</feature>
<evidence type="ECO:0000313" key="5">
    <source>
        <dbReference type="RefSeq" id="XP_029648208.1"/>
    </source>
</evidence>
<keyword evidence="4" id="KW-1185">Reference proteome</keyword>
<sequence>MEEEFAADSEDEQRSNDPILENMEWELYKAVDEGNIERFVELLDRGCDVDSFFIDEANISTKSLLHVCCEKGKKELVNILLDRNTNLSARDNWGQTPLMFCILAGRTEVAKIMLDYRPELINDSDKYGDTCLHFAALNGMLDFMDILFQYNARVNAINQYGFTPLMSVIISRDIESTDIRKSVVNLLIAMGAEINLYEPRGKRTPLQLAVLTKHVDVVEILLQAGADPNMADRSGKIPLTNCILENIPVKQATGVAPIIDPNIQSMIFLLTQAGSNLNLTMCEYSHALICASFVGSAELVQFFIEQGSIPNMVFPSGVTPILAAVSRNQINVVKHLLYWNCEFQNRGRICRKRIDYYFDPFELAIFMKNWEIAKLLLFAGYQWKAGLVEKNEDLRDPLLACEEMAKWYTDYTRTTQSLQFYCIRTIRSCIGGNISQKVKSLKLPPFINNKILLNHLLSVDS</sequence>